<dbReference type="EMBL" id="BASZ01000012">
    <property type="protein sequence ID" value="GAD50757.1"/>
    <property type="molecule type" value="Genomic_DNA"/>
</dbReference>
<dbReference type="KEGG" id="ntd:EGO55_11105"/>
<proteinExistence type="predicted"/>
<protein>
    <recommendedName>
        <fullName evidence="3">Polyhydroxyalkanoic acid system protein</fullName>
    </recommendedName>
</protein>
<comment type="caution">
    <text evidence="1">The sequence shown here is derived from an EMBL/GenBank/DDBJ whole genome shotgun (WGS) entry which is preliminary data.</text>
</comment>
<accession>U2YQ12</accession>
<evidence type="ECO:0008006" key="3">
    <source>
        <dbReference type="Google" id="ProtNLM"/>
    </source>
</evidence>
<dbReference type="Pfam" id="PF09650">
    <property type="entry name" value="PHA_gran_rgn"/>
    <property type="match status" value="1"/>
</dbReference>
<name>U2YQ12_9SPHN</name>
<organism evidence="1 2">
    <name type="scientific">Caenibius tardaugens NBRC 16725</name>
    <dbReference type="NCBI Taxonomy" id="1219035"/>
    <lineage>
        <taxon>Bacteria</taxon>
        <taxon>Pseudomonadati</taxon>
        <taxon>Pseudomonadota</taxon>
        <taxon>Alphaproteobacteria</taxon>
        <taxon>Sphingomonadales</taxon>
        <taxon>Erythrobacteraceae</taxon>
        <taxon>Caenibius</taxon>
    </lineage>
</organism>
<dbReference type="Proteomes" id="UP000016568">
    <property type="component" value="Unassembled WGS sequence"/>
</dbReference>
<dbReference type="OrthoDB" id="8853368at2"/>
<sequence>MRVTVPHKLSREEVRKRLHERAQDLAGNVPGGVAEVTTNWVGEDKVDLVISAMGQNLAGNIVIADHEVVIDLTLPLALSFVEPMIAGTVKEQGQKLLA</sequence>
<keyword evidence="2" id="KW-1185">Reference proteome</keyword>
<evidence type="ECO:0000313" key="2">
    <source>
        <dbReference type="Proteomes" id="UP000016568"/>
    </source>
</evidence>
<dbReference type="eggNOG" id="ENOG5033CDQ">
    <property type="taxonomic scope" value="Bacteria"/>
</dbReference>
<reference evidence="1 2" key="1">
    <citation type="submission" date="2013-09" db="EMBL/GenBank/DDBJ databases">
        <title>Whole genome shotgun sequence of Novosphingobium tardaugens NBRC 16725.</title>
        <authorList>
            <person name="Isaki S."/>
            <person name="Hosoyama A."/>
            <person name="Tsuchikane K."/>
            <person name="Katsumata H."/>
            <person name="Ando Y."/>
            <person name="Yamazaki S."/>
            <person name="Fujita N."/>
        </authorList>
    </citation>
    <scope>NUCLEOTIDE SEQUENCE [LARGE SCALE GENOMIC DNA]</scope>
    <source>
        <strain evidence="1 2">NBRC 16725</strain>
    </source>
</reference>
<evidence type="ECO:0000313" key="1">
    <source>
        <dbReference type="EMBL" id="GAD50757.1"/>
    </source>
</evidence>
<gene>
    <name evidence="1" type="ORF">NT2_12_00210</name>
</gene>
<dbReference type="RefSeq" id="WP_021691575.1">
    <property type="nucleotide sequence ID" value="NZ_BASZ01000012.1"/>
</dbReference>
<dbReference type="AlphaFoldDB" id="U2YQ12"/>
<dbReference type="InterPro" id="IPR013433">
    <property type="entry name" value="PHA_gran_rgn"/>
</dbReference>